<protein>
    <submittedName>
        <fullName evidence="1">Uncharacterized protein</fullName>
    </submittedName>
</protein>
<evidence type="ECO:0000313" key="1">
    <source>
        <dbReference type="EMBL" id="GMN21083.1"/>
    </source>
</evidence>
<proteinExistence type="predicted"/>
<sequence>MDLYPCTNSALIIRFQLVSFSRHIVLSLGGLCCPSTNSFLKLSELDQPANGEPPLAAEAVLDIYLGDGDQILPFPEVTADIYPVGL</sequence>
<accession>A0AA88CI10</accession>
<dbReference type="Proteomes" id="UP001187192">
    <property type="component" value="Unassembled WGS sequence"/>
</dbReference>
<evidence type="ECO:0000313" key="2">
    <source>
        <dbReference type="Proteomes" id="UP001187192"/>
    </source>
</evidence>
<organism evidence="1 2">
    <name type="scientific">Ficus carica</name>
    <name type="common">Common fig</name>
    <dbReference type="NCBI Taxonomy" id="3494"/>
    <lineage>
        <taxon>Eukaryota</taxon>
        <taxon>Viridiplantae</taxon>
        <taxon>Streptophyta</taxon>
        <taxon>Embryophyta</taxon>
        <taxon>Tracheophyta</taxon>
        <taxon>Spermatophyta</taxon>
        <taxon>Magnoliopsida</taxon>
        <taxon>eudicotyledons</taxon>
        <taxon>Gunneridae</taxon>
        <taxon>Pentapetalae</taxon>
        <taxon>rosids</taxon>
        <taxon>fabids</taxon>
        <taxon>Rosales</taxon>
        <taxon>Moraceae</taxon>
        <taxon>Ficeae</taxon>
        <taxon>Ficus</taxon>
    </lineage>
</organism>
<reference evidence="1" key="1">
    <citation type="submission" date="2023-07" db="EMBL/GenBank/DDBJ databases">
        <title>draft genome sequence of fig (Ficus carica).</title>
        <authorList>
            <person name="Takahashi T."/>
            <person name="Nishimura K."/>
        </authorList>
    </citation>
    <scope>NUCLEOTIDE SEQUENCE</scope>
</reference>
<comment type="caution">
    <text evidence="1">The sequence shown here is derived from an EMBL/GenBank/DDBJ whole genome shotgun (WGS) entry which is preliminary data.</text>
</comment>
<dbReference type="EMBL" id="BTGU01003966">
    <property type="protein sequence ID" value="GMN21083.1"/>
    <property type="molecule type" value="Genomic_DNA"/>
</dbReference>
<keyword evidence="2" id="KW-1185">Reference proteome</keyword>
<name>A0AA88CI10_FICCA</name>
<gene>
    <name evidence="1" type="ORF">TIFTF001_045433</name>
</gene>
<dbReference type="AlphaFoldDB" id="A0AA88CI10"/>